<proteinExistence type="inferred from homology"/>
<dbReference type="AlphaFoldDB" id="A0A240E2X0"/>
<dbReference type="InterPro" id="IPR005119">
    <property type="entry name" value="LysR_subst-bd"/>
</dbReference>
<dbReference type="SUPFAM" id="SSF46785">
    <property type="entry name" value="Winged helix' DNA-binding domain"/>
    <property type="match status" value="1"/>
</dbReference>
<dbReference type="PROSITE" id="PS50931">
    <property type="entry name" value="HTH_LYSR"/>
    <property type="match status" value="1"/>
</dbReference>
<dbReference type="Gene3D" id="1.10.10.10">
    <property type="entry name" value="Winged helix-like DNA-binding domain superfamily/Winged helix DNA-binding domain"/>
    <property type="match status" value="1"/>
</dbReference>
<comment type="similarity">
    <text evidence="1">Belongs to the LysR transcriptional regulatory family.</text>
</comment>
<evidence type="ECO:0000313" key="7">
    <source>
        <dbReference type="Proteomes" id="UP000219042"/>
    </source>
</evidence>
<dbReference type="Gene3D" id="3.40.190.290">
    <property type="match status" value="1"/>
</dbReference>
<protein>
    <submittedName>
        <fullName evidence="6">DNA-binding transcriptional regulator, LysR family</fullName>
    </submittedName>
</protein>
<organism evidence="6 7">
    <name type="scientific">Acinetobacter puyangensis</name>
    <dbReference type="NCBI Taxonomy" id="1096779"/>
    <lineage>
        <taxon>Bacteria</taxon>
        <taxon>Pseudomonadati</taxon>
        <taxon>Pseudomonadota</taxon>
        <taxon>Gammaproteobacteria</taxon>
        <taxon>Moraxellales</taxon>
        <taxon>Moraxellaceae</taxon>
        <taxon>Acinetobacter</taxon>
    </lineage>
</organism>
<name>A0A240E2X0_9GAMM</name>
<keyword evidence="7" id="KW-1185">Reference proteome</keyword>
<evidence type="ECO:0000256" key="2">
    <source>
        <dbReference type="ARBA" id="ARBA00023015"/>
    </source>
</evidence>
<dbReference type="InterPro" id="IPR000847">
    <property type="entry name" value="LysR_HTH_N"/>
</dbReference>
<reference evidence="7" key="1">
    <citation type="submission" date="2016-09" db="EMBL/GenBank/DDBJ databases">
        <authorList>
            <person name="Varghese N."/>
            <person name="Submissions S."/>
        </authorList>
    </citation>
    <scope>NUCLEOTIDE SEQUENCE [LARGE SCALE GENOMIC DNA]</scope>
    <source>
        <strain evidence="7">ANC 4466</strain>
    </source>
</reference>
<keyword evidence="3 6" id="KW-0238">DNA-binding</keyword>
<dbReference type="SUPFAM" id="SSF53850">
    <property type="entry name" value="Periplasmic binding protein-like II"/>
    <property type="match status" value="1"/>
</dbReference>
<dbReference type="RefSeq" id="WP_097077462.1">
    <property type="nucleotide sequence ID" value="NZ_BAABHT010000020.1"/>
</dbReference>
<evidence type="ECO:0000256" key="4">
    <source>
        <dbReference type="ARBA" id="ARBA00023163"/>
    </source>
</evidence>
<evidence type="ECO:0000259" key="5">
    <source>
        <dbReference type="PROSITE" id="PS50931"/>
    </source>
</evidence>
<dbReference type="InterPro" id="IPR036388">
    <property type="entry name" value="WH-like_DNA-bd_sf"/>
</dbReference>
<dbReference type="InterPro" id="IPR058163">
    <property type="entry name" value="LysR-type_TF_proteobact-type"/>
</dbReference>
<evidence type="ECO:0000313" key="6">
    <source>
        <dbReference type="EMBL" id="SNX43127.1"/>
    </source>
</evidence>
<evidence type="ECO:0000256" key="1">
    <source>
        <dbReference type="ARBA" id="ARBA00009437"/>
    </source>
</evidence>
<dbReference type="Proteomes" id="UP000219042">
    <property type="component" value="Unassembled WGS sequence"/>
</dbReference>
<dbReference type="GO" id="GO:0003677">
    <property type="term" value="F:DNA binding"/>
    <property type="evidence" value="ECO:0007669"/>
    <property type="project" value="UniProtKB-KW"/>
</dbReference>
<dbReference type="PANTHER" id="PTHR30537:SF5">
    <property type="entry name" value="HTH-TYPE TRANSCRIPTIONAL ACTIVATOR TTDR-RELATED"/>
    <property type="match status" value="1"/>
</dbReference>
<keyword evidence="4" id="KW-0804">Transcription</keyword>
<dbReference type="PANTHER" id="PTHR30537">
    <property type="entry name" value="HTH-TYPE TRANSCRIPTIONAL REGULATOR"/>
    <property type="match status" value="1"/>
</dbReference>
<dbReference type="Pfam" id="PF03466">
    <property type="entry name" value="LysR_substrate"/>
    <property type="match status" value="1"/>
</dbReference>
<sequence length="302" mass="34468">MDLFEQIKIFKAIVDFGSFSEASRQLGISLSAVSRQLENLEQYVGVPLLRRTTRKLHLTEVGSIYYRESIRILRDIDGLHQQLKEHQAEPQGHLRITVSNLLGHLKLTPLIPDFLSLYPKIHLEINYSDRIVDIVGEGFDIAIRSGTLEDSTLVAMKLGSNKHILCASKAYWERKSPPEKIADFLTHNIISFKEGLTEAPWFYREANGPWKKIKLKGDISVNQGLEYKALVRSGLGVGLLLEWMIDEELKTGELVPVLTEIEVSYSQDIVSDIFAVYSKDRFDSPKLKVFLEFIKQRINLNL</sequence>
<gene>
    <name evidence="6" type="ORF">SAMN05421731_101161</name>
</gene>
<feature type="domain" description="HTH lysR-type" evidence="5">
    <location>
        <begin position="1"/>
        <end position="59"/>
    </location>
</feature>
<dbReference type="OrthoDB" id="9815676at2"/>
<dbReference type="InterPro" id="IPR036390">
    <property type="entry name" value="WH_DNA-bd_sf"/>
</dbReference>
<keyword evidence="2" id="KW-0805">Transcription regulation</keyword>
<dbReference type="FunFam" id="1.10.10.10:FF:000001">
    <property type="entry name" value="LysR family transcriptional regulator"/>
    <property type="match status" value="1"/>
</dbReference>
<evidence type="ECO:0000256" key="3">
    <source>
        <dbReference type="ARBA" id="ARBA00023125"/>
    </source>
</evidence>
<dbReference type="EMBL" id="OANT01000001">
    <property type="protein sequence ID" value="SNX43127.1"/>
    <property type="molecule type" value="Genomic_DNA"/>
</dbReference>
<dbReference type="GO" id="GO:0003700">
    <property type="term" value="F:DNA-binding transcription factor activity"/>
    <property type="evidence" value="ECO:0007669"/>
    <property type="project" value="InterPro"/>
</dbReference>
<dbReference type="CDD" id="cd08422">
    <property type="entry name" value="PBP2_CrgA_like"/>
    <property type="match status" value="1"/>
</dbReference>
<dbReference type="Pfam" id="PF00126">
    <property type="entry name" value="HTH_1"/>
    <property type="match status" value="1"/>
</dbReference>
<accession>A0A240E2X0</accession>